<sequence length="774" mass="85522">MNISEKAKGASISKDGRHCFSGSRGLKVDRYAELCVCPAATTSFASRKSLKSPASPATLDNMGHNDGLIEVHLPFNQHSKMPIKSGVTAREAIGRILKKRNIDPKMCHVSMSKDPRSPRVDLKIDLGDLANLMEKKELWVHSEGLEIMASIVHDFKKISFGKCDVCNGFILMGGYRCERCFFHFHKYCWAKVPQCDLTEQIPHNPDMANQLRSICDKYGGRSAVLATEILDSLQPDPTPTEEVNVGGEITRQSAMRRHESSKQSTPYSRDRASSAPNINSIKDEGDKFAASSMQTTSMHSGFQHYLTAANDSPTHSDRKEASSSGALSAPSATRSDKPSTSSTSLYPPTANRISSLSPTRPPNGNSSSTSPTSTCSSPVSYLLTDAIPGPSTNLTPPQSAPPQKITDEFFPRTRSKSPGEMAAFHQGGLSAKNVLKRQSVGDWEIGSRDITFGSKIGSGSFGTVYKGTYFGDVAIKVLNVGNPGPTLLKAFRNEMALLRNTRHTNILNFMGWVRDPQLAIVTQWCQGSSLYHHIHVVEPRIEFSLAMITKICRQIVHGMFYLHSKNIIHRDLKTNNIFLTEDNTVKIGDFGLATVKTRWSAGGGQQAQQPTGSILWMSPEVIRMREHTTRSDVYSFGICLYELLSGRLPYDHINNRDQIIFMVGRGLIRPDPSHLRVDCPAKLRHLFLQCVHYDAEQRVEFDAVKHALDRVAINLPKLTKSQSDSFLYKARRALEHHVTANTDDLDSSLHSTAAPRTPKYMSPGPISGVSHMDV</sequence>
<dbReference type="Gene3D" id="1.10.510.10">
    <property type="entry name" value="Transferase(Phosphotransferase) domain 1"/>
    <property type="match status" value="1"/>
</dbReference>
<dbReference type="InterPro" id="IPR000719">
    <property type="entry name" value="Prot_kinase_dom"/>
</dbReference>
<dbReference type="GO" id="GO:0004709">
    <property type="term" value="F:MAP kinase kinase kinase activity"/>
    <property type="evidence" value="ECO:0007669"/>
    <property type="project" value="TreeGrafter"/>
</dbReference>
<keyword evidence="5" id="KW-0479">Metal-binding</keyword>
<evidence type="ECO:0000313" key="21">
    <source>
        <dbReference type="WBParaSite" id="Pan_g5611.t1"/>
    </source>
</evidence>
<name>A0A7E5A016_PANRE</name>
<dbReference type="InterPro" id="IPR051681">
    <property type="entry name" value="Ser/Thr_Kinases-Pseudokinases"/>
</dbReference>
<evidence type="ECO:0000256" key="4">
    <source>
        <dbReference type="ARBA" id="ARBA00022679"/>
    </source>
</evidence>
<evidence type="ECO:0000256" key="13">
    <source>
        <dbReference type="ARBA" id="ARBA00070327"/>
    </source>
</evidence>
<keyword evidence="8" id="KW-0862">Zinc</keyword>
<keyword evidence="20" id="KW-1185">Reference proteome</keyword>
<keyword evidence="3" id="KW-0723">Serine/threonine-protein kinase</keyword>
<dbReference type="WBParaSite" id="Pan_g5611.t1">
    <property type="protein sequence ID" value="Pan_g5611.t1"/>
    <property type="gene ID" value="Pan_g5611"/>
</dbReference>
<evidence type="ECO:0000256" key="2">
    <source>
        <dbReference type="ARBA" id="ARBA00012513"/>
    </source>
</evidence>
<dbReference type="GO" id="GO:0005524">
    <property type="term" value="F:ATP binding"/>
    <property type="evidence" value="ECO:0007669"/>
    <property type="project" value="UniProtKB-UniRule"/>
</dbReference>
<keyword evidence="7" id="KW-0418">Kinase</keyword>
<dbReference type="SMART" id="SM00109">
    <property type="entry name" value="C1"/>
    <property type="match status" value="1"/>
</dbReference>
<feature type="compositionally biased region" description="Low complexity" evidence="16">
    <location>
        <begin position="362"/>
        <end position="380"/>
    </location>
</feature>
<evidence type="ECO:0000259" key="17">
    <source>
        <dbReference type="PROSITE" id="PS50011"/>
    </source>
</evidence>
<dbReference type="PROSITE" id="PS00107">
    <property type="entry name" value="PROTEIN_KINASE_ATP"/>
    <property type="match status" value="1"/>
</dbReference>
<evidence type="ECO:0000259" key="18">
    <source>
        <dbReference type="PROSITE" id="PS50081"/>
    </source>
</evidence>
<reference evidence="20" key="1">
    <citation type="journal article" date="2013" name="Genetics">
        <title>The draft genome and transcriptome of Panagrellus redivivus are shaped by the harsh demands of a free-living lifestyle.</title>
        <authorList>
            <person name="Srinivasan J."/>
            <person name="Dillman A.R."/>
            <person name="Macchietto M.G."/>
            <person name="Heikkinen L."/>
            <person name="Lakso M."/>
            <person name="Fracchia K.M."/>
            <person name="Antoshechkin I."/>
            <person name="Mortazavi A."/>
            <person name="Wong G."/>
            <person name="Sternberg P.W."/>
        </authorList>
    </citation>
    <scope>NUCLEOTIDE SEQUENCE [LARGE SCALE GENOMIC DNA]</scope>
    <source>
        <strain evidence="20">MT8872</strain>
    </source>
</reference>
<dbReference type="GO" id="GO:0006950">
    <property type="term" value="P:response to stress"/>
    <property type="evidence" value="ECO:0007669"/>
    <property type="project" value="UniProtKB-ARBA"/>
</dbReference>
<dbReference type="InterPro" id="IPR002219">
    <property type="entry name" value="PKC_DAG/PE"/>
</dbReference>
<feature type="domain" description="Protein kinase" evidence="17">
    <location>
        <begin position="450"/>
        <end position="709"/>
    </location>
</feature>
<keyword evidence="11" id="KW-0469">Meiosis</keyword>
<keyword evidence="9 15" id="KW-0067">ATP-binding</keyword>
<dbReference type="SUPFAM" id="SSF56112">
    <property type="entry name" value="Protein kinase-like (PK-like)"/>
    <property type="match status" value="1"/>
</dbReference>
<dbReference type="Gene3D" id="3.30.200.20">
    <property type="entry name" value="Phosphorylase Kinase, domain 1"/>
    <property type="match status" value="1"/>
</dbReference>
<dbReference type="Pfam" id="PF02196">
    <property type="entry name" value="RBD"/>
    <property type="match status" value="1"/>
</dbReference>
<feature type="domain" description="RBD" evidence="19">
    <location>
        <begin position="67"/>
        <end position="143"/>
    </location>
</feature>
<feature type="binding site" evidence="15">
    <location>
        <position position="476"/>
    </location>
    <ligand>
        <name>ATP</name>
        <dbReference type="ChEBI" id="CHEBI:30616"/>
    </ligand>
</feature>
<dbReference type="GO" id="GO:0048477">
    <property type="term" value="P:oogenesis"/>
    <property type="evidence" value="ECO:0007669"/>
    <property type="project" value="UniProtKB-KW"/>
</dbReference>
<dbReference type="GO" id="GO:0051321">
    <property type="term" value="P:meiotic cell cycle"/>
    <property type="evidence" value="ECO:0007669"/>
    <property type="project" value="UniProtKB-KW"/>
</dbReference>
<keyword evidence="10" id="KW-0896">Oogenesis</keyword>
<comment type="similarity">
    <text evidence="1">Belongs to the protein kinase superfamily. TKL Ser/Thr protein kinase family. RAF subfamily.</text>
</comment>
<dbReference type="Pfam" id="PF07714">
    <property type="entry name" value="PK_Tyr_Ser-Thr"/>
    <property type="match status" value="1"/>
</dbReference>
<accession>A0A7E5A016</accession>
<feature type="compositionally biased region" description="Low complexity" evidence="16">
    <location>
        <begin position="322"/>
        <end position="349"/>
    </location>
</feature>
<evidence type="ECO:0000256" key="6">
    <source>
        <dbReference type="ARBA" id="ARBA00022741"/>
    </source>
</evidence>
<feature type="region of interest" description="Disordered" evidence="16">
    <location>
        <begin position="308"/>
        <end position="412"/>
    </location>
</feature>
<dbReference type="SMART" id="SM00455">
    <property type="entry name" value="RBD"/>
    <property type="match status" value="1"/>
</dbReference>
<evidence type="ECO:0000313" key="20">
    <source>
        <dbReference type="Proteomes" id="UP000492821"/>
    </source>
</evidence>
<feature type="domain" description="Phorbol-ester/DAG-type" evidence="18">
    <location>
        <begin position="152"/>
        <end position="195"/>
    </location>
</feature>
<comment type="subunit">
    <text evidence="12">Interacts with cdf-1 in a zinc-dependent manner which promotes its activity.</text>
</comment>
<evidence type="ECO:0000256" key="8">
    <source>
        <dbReference type="ARBA" id="ARBA00022833"/>
    </source>
</evidence>
<dbReference type="InterPro" id="IPR008271">
    <property type="entry name" value="Ser/Thr_kinase_AS"/>
</dbReference>
<evidence type="ECO:0000256" key="11">
    <source>
        <dbReference type="ARBA" id="ARBA00023254"/>
    </source>
</evidence>
<dbReference type="InterPro" id="IPR029071">
    <property type="entry name" value="Ubiquitin-like_domsf"/>
</dbReference>
<evidence type="ECO:0000256" key="1">
    <source>
        <dbReference type="ARBA" id="ARBA00010507"/>
    </source>
</evidence>
<dbReference type="PROSITE" id="PS50898">
    <property type="entry name" value="RBD"/>
    <property type="match status" value="1"/>
</dbReference>
<dbReference type="Proteomes" id="UP000492821">
    <property type="component" value="Unassembled WGS sequence"/>
</dbReference>
<feature type="region of interest" description="Disordered" evidence="16">
    <location>
        <begin position="744"/>
        <end position="774"/>
    </location>
</feature>
<dbReference type="InterPro" id="IPR003116">
    <property type="entry name" value="RBD_dom"/>
</dbReference>
<dbReference type="InterPro" id="IPR017441">
    <property type="entry name" value="Protein_kinase_ATP_BS"/>
</dbReference>
<dbReference type="InterPro" id="IPR046349">
    <property type="entry name" value="C1-like_sf"/>
</dbReference>
<evidence type="ECO:0000256" key="14">
    <source>
        <dbReference type="ARBA" id="ARBA00079172"/>
    </source>
</evidence>
<evidence type="ECO:0000256" key="15">
    <source>
        <dbReference type="PROSITE-ProRule" id="PRU10141"/>
    </source>
</evidence>
<dbReference type="SUPFAM" id="SSF54236">
    <property type="entry name" value="Ubiquitin-like"/>
    <property type="match status" value="1"/>
</dbReference>
<dbReference type="PANTHER" id="PTHR44329">
    <property type="entry name" value="SERINE/THREONINE-PROTEIN KINASE TNNI3K-RELATED"/>
    <property type="match status" value="1"/>
</dbReference>
<evidence type="ECO:0000256" key="12">
    <source>
        <dbReference type="ARBA" id="ARBA00064215"/>
    </source>
</evidence>
<dbReference type="PROSITE" id="PS50081">
    <property type="entry name" value="ZF_DAG_PE_2"/>
    <property type="match status" value="1"/>
</dbReference>
<proteinExistence type="inferred from homology"/>
<dbReference type="Gene3D" id="3.10.20.90">
    <property type="entry name" value="Phosphatidylinositol 3-kinase Catalytic Subunit, Chain A, domain 1"/>
    <property type="match status" value="1"/>
</dbReference>
<dbReference type="InterPro" id="IPR001245">
    <property type="entry name" value="Ser-Thr/Tyr_kinase_cat_dom"/>
</dbReference>
<evidence type="ECO:0000259" key="19">
    <source>
        <dbReference type="PROSITE" id="PS50898"/>
    </source>
</evidence>
<reference evidence="21" key="2">
    <citation type="submission" date="2020-10" db="UniProtKB">
        <authorList>
            <consortium name="WormBaseParasite"/>
        </authorList>
    </citation>
    <scope>IDENTIFICATION</scope>
</reference>
<dbReference type="PROSITE" id="PS00108">
    <property type="entry name" value="PROTEIN_KINASE_ST"/>
    <property type="match status" value="1"/>
</dbReference>
<dbReference type="SMART" id="SM00220">
    <property type="entry name" value="S_TKc"/>
    <property type="match status" value="1"/>
</dbReference>
<dbReference type="EC" id="2.7.11.1" evidence="2"/>
<dbReference type="AlphaFoldDB" id="A0A7E5A016"/>
<keyword evidence="6 15" id="KW-0547">Nucleotide-binding</keyword>
<evidence type="ECO:0000256" key="9">
    <source>
        <dbReference type="ARBA" id="ARBA00022840"/>
    </source>
</evidence>
<dbReference type="PROSITE" id="PS50011">
    <property type="entry name" value="PROTEIN_KINASE_DOM"/>
    <property type="match status" value="1"/>
</dbReference>
<organism evidence="20 21">
    <name type="scientific">Panagrellus redivivus</name>
    <name type="common">Microworm</name>
    <dbReference type="NCBI Taxonomy" id="6233"/>
    <lineage>
        <taxon>Eukaryota</taxon>
        <taxon>Metazoa</taxon>
        <taxon>Ecdysozoa</taxon>
        <taxon>Nematoda</taxon>
        <taxon>Chromadorea</taxon>
        <taxon>Rhabditida</taxon>
        <taxon>Tylenchina</taxon>
        <taxon>Panagrolaimomorpha</taxon>
        <taxon>Panagrolaimoidea</taxon>
        <taxon>Panagrolaimidae</taxon>
        <taxon>Panagrellus</taxon>
    </lineage>
</organism>
<dbReference type="PANTHER" id="PTHR44329:SF262">
    <property type="entry name" value="RAF HOMOLOG SERINE_THREONINE-PROTEIN KINASE RAF"/>
    <property type="match status" value="1"/>
</dbReference>
<evidence type="ECO:0000256" key="3">
    <source>
        <dbReference type="ARBA" id="ARBA00022527"/>
    </source>
</evidence>
<keyword evidence="4" id="KW-0808">Transferase</keyword>
<dbReference type="FunFam" id="3.30.200.20:FF:000024">
    <property type="entry name" value="B-Raf proto-oncogene serine/threonine-protein kinase"/>
    <property type="match status" value="1"/>
</dbReference>
<protein>
    <recommendedName>
        <fullName evidence="13">Raf homolog serine/threonine-protein kinase</fullName>
        <ecNumber evidence="2">2.7.11.1</ecNumber>
    </recommendedName>
    <alternativeName>
        <fullName evidence="14">Abnormal cell lineage protein 45</fullName>
    </alternativeName>
</protein>
<keyword evidence="10" id="KW-0221">Differentiation</keyword>
<evidence type="ECO:0000256" key="5">
    <source>
        <dbReference type="ARBA" id="ARBA00022723"/>
    </source>
</evidence>
<evidence type="ECO:0000256" key="7">
    <source>
        <dbReference type="ARBA" id="ARBA00022777"/>
    </source>
</evidence>
<dbReference type="SUPFAM" id="SSF57889">
    <property type="entry name" value="Cysteine-rich domain"/>
    <property type="match status" value="1"/>
</dbReference>
<feature type="region of interest" description="Disordered" evidence="16">
    <location>
        <begin position="232"/>
        <end position="282"/>
    </location>
</feature>
<evidence type="ECO:0000256" key="10">
    <source>
        <dbReference type="ARBA" id="ARBA00022943"/>
    </source>
</evidence>
<dbReference type="GO" id="GO:0046872">
    <property type="term" value="F:metal ion binding"/>
    <property type="evidence" value="ECO:0007669"/>
    <property type="project" value="UniProtKB-KW"/>
</dbReference>
<dbReference type="InterPro" id="IPR011009">
    <property type="entry name" value="Kinase-like_dom_sf"/>
</dbReference>
<dbReference type="Gene3D" id="3.30.60.20">
    <property type="match status" value="1"/>
</dbReference>
<evidence type="ECO:0000256" key="16">
    <source>
        <dbReference type="SAM" id="MobiDB-lite"/>
    </source>
</evidence>